<protein>
    <recommendedName>
        <fullName evidence="13">Cobalamin import ATP-binding protein BtuD</fullName>
        <ecNumber evidence="12">7.6.2.8</ecNumber>
    </recommendedName>
    <alternativeName>
        <fullName evidence="14">Vitamin B12-transporting ATPase</fullName>
    </alternativeName>
</protein>
<keyword evidence="2" id="KW-0813">Transport</keyword>
<feature type="region of interest" description="Disordered" evidence="15">
    <location>
        <begin position="1"/>
        <end position="36"/>
    </location>
</feature>
<dbReference type="FunFam" id="3.40.50.300:FF:000134">
    <property type="entry name" value="Iron-enterobactin ABC transporter ATP-binding protein"/>
    <property type="match status" value="1"/>
</dbReference>
<evidence type="ECO:0000256" key="9">
    <source>
        <dbReference type="ARBA" id="ARBA00050590"/>
    </source>
</evidence>
<dbReference type="CDD" id="cd03214">
    <property type="entry name" value="ABC_Iron-Siderophores_B12_Hemin"/>
    <property type="match status" value="1"/>
</dbReference>
<dbReference type="EC" id="7.6.2.8" evidence="12"/>
<reference evidence="17 18" key="1">
    <citation type="journal article" date="2019" name="Int. J. Syst. Evol. Microbiol.">
        <title>The Global Catalogue of Microorganisms (GCM) 10K type strain sequencing project: providing services to taxonomists for standard genome sequencing and annotation.</title>
        <authorList>
            <consortium name="The Broad Institute Genomics Platform"/>
            <consortium name="The Broad Institute Genome Sequencing Center for Infectious Disease"/>
            <person name="Wu L."/>
            <person name="Ma J."/>
        </authorList>
    </citation>
    <scope>NUCLEOTIDE SEQUENCE [LARGE SCALE GENOMIC DNA]</scope>
    <source>
        <strain evidence="17 18">CGMCC 1.12553</strain>
    </source>
</reference>
<sequence>MSDATPTTDGEETASTGDAGSNDTDRPADGESAAPELVGEALAVGYPGTEEPVVECETLVLPRGEVTALVGPNGSGKSTLLKALSNRLDPETGSVVLDGTEVQSFGSKELARKLGLLSQENESPGSLTVEELVHHGRYPHRGFFDSVDETDRRAVERALELAGVEDLRDRPMDGLSGGQKQLAWIAMALAQDTDVLLLDEPTTYLDLHHQLRVMEVLRTLVDVREVTIGVVLHDIGQAARFADNLVAMKDGEPYDWGPPRKVVDEALLRDVFRVEADVDVDHPTGPHVSPHRALDETEGR</sequence>
<evidence type="ECO:0000256" key="14">
    <source>
        <dbReference type="ARBA" id="ARBA00077139"/>
    </source>
</evidence>
<feature type="domain" description="ABC transporter" evidence="16">
    <location>
        <begin position="37"/>
        <end position="275"/>
    </location>
</feature>
<comment type="subunit">
    <text evidence="11">The complex is composed of two ATP-binding proteins (BtuD), two transmembrane proteins (BtuC) and a solute-binding protein (BtuF).</text>
</comment>
<feature type="compositionally biased region" description="Polar residues" evidence="15">
    <location>
        <begin position="1"/>
        <end position="22"/>
    </location>
</feature>
<name>A0ABD5P7Y3_9EURY</name>
<evidence type="ECO:0000256" key="4">
    <source>
        <dbReference type="ARBA" id="ARBA00022741"/>
    </source>
</evidence>
<keyword evidence="6" id="KW-0408">Iron</keyword>
<feature type="region of interest" description="Disordered" evidence="15">
    <location>
        <begin position="279"/>
        <end position="300"/>
    </location>
</feature>
<dbReference type="SUPFAM" id="SSF52540">
    <property type="entry name" value="P-loop containing nucleoside triphosphate hydrolases"/>
    <property type="match status" value="1"/>
</dbReference>
<dbReference type="GO" id="GO:0005524">
    <property type="term" value="F:ATP binding"/>
    <property type="evidence" value="ECO:0007669"/>
    <property type="project" value="UniProtKB-KW"/>
</dbReference>
<dbReference type="Pfam" id="PF00005">
    <property type="entry name" value="ABC_tran"/>
    <property type="match status" value="1"/>
</dbReference>
<evidence type="ECO:0000256" key="10">
    <source>
        <dbReference type="ARBA" id="ARBA00058960"/>
    </source>
</evidence>
<comment type="catalytic activity">
    <reaction evidence="9">
        <text>an R-cob(III)alamin(out) + ATP + H2O = an R-cob(III)alamin(in) + ADP + phosphate + H(+)</text>
        <dbReference type="Rhea" id="RHEA:17873"/>
        <dbReference type="ChEBI" id="CHEBI:15377"/>
        <dbReference type="ChEBI" id="CHEBI:15378"/>
        <dbReference type="ChEBI" id="CHEBI:30616"/>
        <dbReference type="ChEBI" id="CHEBI:43474"/>
        <dbReference type="ChEBI" id="CHEBI:140785"/>
        <dbReference type="ChEBI" id="CHEBI:456216"/>
        <dbReference type="EC" id="7.6.2.8"/>
    </reaction>
</comment>
<organism evidence="17 18">
    <name type="scientific">Halobium salinum</name>
    <dbReference type="NCBI Taxonomy" id="1364940"/>
    <lineage>
        <taxon>Archaea</taxon>
        <taxon>Methanobacteriati</taxon>
        <taxon>Methanobacteriota</taxon>
        <taxon>Stenosarchaea group</taxon>
        <taxon>Halobacteria</taxon>
        <taxon>Halobacteriales</taxon>
        <taxon>Haloferacaceae</taxon>
        <taxon>Halobium</taxon>
    </lineage>
</organism>
<evidence type="ECO:0000313" key="18">
    <source>
        <dbReference type="Proteomes" id="UP001595921"/>
    </source>
</evidence>
<dbReference type="PROSITE" id="PS50893">
    <property type="entry name" value="ABC_TRANSPORTER_2"/>
    <property type="match status" value="1"/>
</dbReference>
<comment type="caution">
    <text evidence="17">The sequence shown here is derived from an EMBL/GenBank/DDBJ whole genome shotgun (WGS) entry which is preliminary data.</text>
</comment>
<dbReference type="RefSeq" id="WP_267625236.1">
    <property type="nucleotide sequence ID" value="NZ_JAODIW010000010.1"/>
</dbReference>
<keyword evidence="3" id="KW-1003">Cell membrane</keyword>
<evidence type="ECO:0000256" key="12">
    <source>
        <dbReference type="ARBA" id="ARBA00066387"/>
    </source>
</evidence>
<keyword evidence="5 17" id="KW-0067">ATP-binding</keyword>
<dbReference type="InterPro" id="IPR017871">
    <property type="entry name" value="ABC_transporter-like_CS"/>
</dbReference>
<dbReference type="SMART" id="SM00382">
    <property type="entry name" value="AAA"/>
    <property type="match status" value="1"/>
</dbReference>
<gene>
    <name evidence="17" type="ORF">ACFO0N_02415</name>
</gene>
<keyword evidence="7" id="KW-0406">Ion transport</keyword>
<proteinExistence type="predicted"/>
<evidence type="ECO:0000256" key="1">
    <source>
        <dbReference type="ARBA" id="ARBA00004202"/>
    </source>
</evidence>
<evidence type="ECO:0000256" key="7">
    <source>
        <dbReference type="ARBA" id="ARBA00023065"/>
    </source>
</evidence>
<dbReference type="EMBL" id="JBHSDS010000002">
    <property type="protein sequence ID" value="MFC4356798.1"/>
    <property type="molecule type" value="Genomic_DNA"/>
</dbReference>
<dbReference type="AlphaFoldDB" id="A0ABD5P7Y3"/>
<evidence type="ECO:0000256" key="11">
    <source>
        <dbReference type="ARBA" id="ARBA00064420"/>
    </source>
</evidence>
<dbReference type="GO" id="GO:0015420">
    <property type="term" value="F:ABC-type vitamin B12 transporter activity"/>
    <property type="evidence" value="ECO:0007669"/>
    <property type="project" value="UniProtKB-EC"/>
</dbReference>
<accession>A0ABD5P7Y3</accession>
<evidence type="ECO:0000259" key="16">
    <source>
        <dbReference type="PROSITE" id="PS50893"/>
    </source>
</evidence>
<dbReference type="Proteomes" id="UP001595921">
    <property type="component" value="Unassembled WGS sequence"/>
</dbReference>
<dbReference type="InterPro" id="IPR051535">
    <property type="entry name" value="Siderophore_ABC-ATPase"/>
</dbReference>
<dbReference type="Gene3D" id="3.40.50.300">
    <property type="entry name" value="P-loop containing nucleotide triphosphate hydrolases"/>
    <property type="match status" value="1"/>
</dbReference>
<dbReference type="GO" id="GO:0006811">
    <property type="term" value="P:monoatomic ion transport"/>
    <property type="evidence" value="ECO:0007669"/>
    <property type="project" value="UniProtKB-KW"/>
</dbReference>
<keyword evidence="4" id="KW-0547">Nucleotide-binding</keyword>
<dbReference type="InterPro" id="IPR003439">
    <property type="entry name" value="ABC_transporter-like_ATP-bd"/>
</dbReference>
<evidence type="ECO:0000256" key="3">
    <source>
        <dbReference type="ARBA" id="ARBA00022475"/>
    </source>
</evidence>
<evidence type="ECO:0000256" key="2">
    <source>
        <dbReference type="ARBA" id="ARBA00022448"/>
    </source>
</evidence>
<evidence type="ECO:0000256" key="5">
    <source>
        <dbReference type="ARBA" id="ARBA00022840"/>
    </source>
</evidence>
<evidence type="ECO:0000256" key="15">
    <source>
        <dbReference type="SAM" id="MobiDB-lite"/>
    </source>
</evidence>
<dbReference type="PANTHER" id="PTHR42771:SF2">
    <property type="entry name" value="IRON(3+)-HYDROXAMATE IMPORT ATP-BINDING PROTEIN FHUC"/>
    <property type="match status" value="1"/>
</dbReference>
<keyword evidence="18" id="KW-1185">Reference proteome</keyword>
<evidence type="ECO:0000256" key="13">
    <source>
        <dbReference type="ARBA" id="ARBA00073649"/>
    </source>
</evidence>
<dbReference type="InterPro" id="IPR003593">
    <property type="entry name" value="AAA+_ATPase"/>
</dbReference>
<dbReference type="InterPro" id="IPR027417">
    <property type="entry name" value="P-loop_NTPase"/>
</dbReference>
<evidence type="ECO:0000256" key="8">
    <source>
        <dbReference type="ARBA" id="ARBA00023136"/>
    </source>
</evidence>
<dbReference type="PROSITE" id="PS00211">
    <property type="entry name" value="ABC_TRANSPORTER_1"/>
    <property type="match status" value="1"/>
</dbReference>
<comment type="subcellular location">
    <subcellularLocation>
        <location evidence="1">Cell membrane</location>
        <topology evidence="1">Peripheral membrane protein</topology>
    </subcellularLocation>
</comment>
<evidence type="ECO:0000256" key="6">
    <source>
        <dbReference type="ARBA" id="ARBA00023004"/>
    </source>
</evidence>
<evidence type="ECO:0000313" key="17">
    <source>
        <dbReference type="EMBL" id="MFC4356798.1"/>
    </source>
</evidence>
<keyword evidence="8" id="KW-0472">Membrane</keyword>
<comment type="function">
    <text evidence="10">Required for corrinoid utilization. Probably part of the ABC transporter complex BtuCDF involved in cobalamin (vitamin B12) import. Probably responsible for energy coupling to the transport system.</text>
</comment>
<dbReference type="PANTHER" id="PTHR42771">
    <property type="entry name" value="IRON(3+)-HYDROXAMATE IMPORT ATP-BINDING PROTEIN FHUC"/>
    <property type="match status" value="1"/>
</dbReference>
<dbReference type="GO" id="GO:0005886">
    <property type="term" value="C:plasma membrane"/>
    <property type="evidence" value="ECO:0007669"/>
    <property type="project" value="UniProtKB-SubCell"/>
</dbReference>